<evidence type="ECO:0000259" key="4">
    <source>
        <dbReference type="PROSITE" id="PS50111"/>
    </source>
</evidence>
<dbReference type="PANTHER" id="PTHR32089:SF112">
    <property type="entry name" value="LYSOZYME-LIKE PROTEIN-RELATED"/>
    <property type="match status" value="1"/>
</dbReference>
<dbReference type="SUPFAM" id="SSF58104">
    <property type="entry name" value="Methyl-accepting chemotaxis protein (MCP) signaling domain"/>
    <property type="match status" value="1"/>
</dbReference>
<name>A0A084SGW8_9BACT</name>
<feature type="transmembrane region" description="Helical" evidence="3">
    <location>
        <begin position="190"/>
        <end position="215"/>
    </location>
</feature>
<dbReference type="GO" id="GO:0007165">
    <property type="term" value="P:signal transduction"/>
    <property type="evidence" value="ECO:0007669"/>
    <property type="project" value="UniProtKB-KW"/>
</dbReference>
<protein>
    <recommendedName>
        <fullName evidence="4">Methyl-accepting transducer domain-containing protein</fullName>
    </recommendedName>
</protein>
<evidence type="ECO:0000256" key="1">
    <source>
        <dbReference type="ARBA" id="ARBA00023224"/>
    </source>
</evidence>
<dbReference type="InterPro" id="IPR004089">
    <property type="entry name" value="MCPsignal_dom"/>
</dbReference>
<dbReference type="PROSITE" id="PS50111">
    <property type="entry name" value="CHEMOTAXIS_TRANSDUC_2"/>
    <property type="match status" value="1"/>
</dbReference>
<feature type="transmembrane region" description="Helical" evidence="3">
    <location>
        <begin position="58"/>
        <end position="83"/>
    </location>
</feature>
<dbReference type="GO" id="GO:0016020">
    <property type="term" value="C:membrane"/>
    <property type="evidence" value="ECO:0007669"/>
    <property type="project" value="InterPro"/>
</dbReference>
<keyword evidence="3" id="KW-0472">Membrane</keyword>
<evidence type="ECO:0000256" key="3">
    <source>
        <dbReference type="SAM" id="Phobius"/>
    </source>
</evidence>
<accession>A0A084SGW8</accession>
<dbReference type="Proteomes" id="UP000028547">
    <property type="component" value="Unassembled WGS sequence"/>
</dbReference>
<proteinExistence type="predicted"/>
<feature type="transmembrane region" description="Helical" evidence="3">
    <location>
        <begin position="132"/>
        <end position="151"/>
    </location>
</feature>
<gene>
    <name evidence="5" type="ORF">Q664_45975</name>
</gene>
<keyword evidence="3" id="KW-1133">Transmembrane helix</keyword>
<reference evidence="5 6" key="1">
    <citation type="submission" date="2014-07" db="EMBL/GenBank/DDBJ databases">
        <title>Draft Genome Sequence of Gephyronic Acid Producer, Cystobacter violaceus Strain Cb vi76.</title>
        <authorList>
            <person name="Stevens D.C."/>
            <person name="Young J."/>
            <person name="Carmichael R."/>
            <person name="Tan J."/>
            <person name="Taylor R.E."/>
        </authorList>
    </citation>
    <scope>NUCLEOTIDE SEQUENCE [LARGE SCALE GENOMIC DNA]</scope>
    <source>
        <strain evidence="5 6">Cb vi76</strain>
    </source>
</reference>
<dbReference type="EMBL" id="JPMI01000351">
    <property type="protein sequence ID" value="KFA87703.1"/>
    <property type="molecule type" value="Genomic_DNA"/>
</dbReference>
<dbReference type="SMART" id="SM00283">
    <property type="entry name" value="MA"/>
    <property type="match status" value="1"/>
</dbReference>
<keyword evidence="3" id="KW-0812">Transmembrane</keyword>
<evidence type="ECO:0000313" key="6">
    <source>
        <dbReference type="Proteomes" id="UP000028547"/>
    </source>
</evidence>
<feature type="domain" description="Methyl-accepting transducer" evidence="4">
    <location>
        <begin position="321"/>
        <end position="564"/>
    </location>
</feature>
<feature type="transmembrane region" description="Helical" evidence="3">
    <location>
        <begin position="249"/>
        <end position="271"/>
    </location>
</feature>
<comment type="caution">
    <text evidence="5">The sequence shown here is derived from an EMBL/GenBank/DDBJ whole genome shotgun (WGS) entry which is preliminary data.</text>
</comment>
<dbReference type="Pfam" id="PF00015">
    <property type="entry name" value="MCPsignal"/>
    <property type="match status" value="1"/>
</dbReference>
<dbReference type="AlphaFoldDB" id="A0A084SGW8"/>
<dbReference type="Gene3D" id="1.10.287.950">
    <property type="entry name" value="Methyl-accepting chemotaxis protein"/>
    <property type="match status" value="1"/>
</dbReference>
<sequence length="608" mass="66158">MQASASSNSPPNDTGPIVRRMVITQQIYTMFGIPPLVYLMILISGLDGAQAIDVSKVLLPVMVPVMGFAVPYFVIYLSVRTALKVVPGEPPGARLARILKVPGVIDATTLVTTMLSSGLFVGLSVLRHGKSLWTIPWAMGTIWLLVALLTLQERVWFEKILQPYALAEFYKNPGRMPQGHGFLWPRQSWYLPYAFAIFVACTLASIGTIIGRQAYDAHEMLMSRLDKVSPAEVAPLVRQVIQVLLDGSVLPMVLVGAYLLISSALAAWFLARRQTEGTRSVQLTLEGLVQGRPRLPEWVSTDEVGDLSATTARVFAQLKSFANSLQSSAQALRDSAEQLGQSTGRQTEVLTQQASALQETQVTAQEIKHTSVLASQKAEAILKQTERADQISAVGDTALKEGLEGMQEIGSQVREMATSIRSLDERARQIAHITTLVKGLADRSNMLALNAAIEAVRSGEAGKGFGVVAREIRTLADQSIKATRDITEILQDISNAILSTMTMMDQGSDRVEVSLRQIRDFSTQVQQLSGIVRENASSVRQITVAVSQQDVGIAQIFEAVNDLSKGMDQTMNQLRASDDVLARVRSVAEQVSSIVAGYGLQEQEGPRS</sequence>
<feature type="transmembrane region" description="Helical" evidence="3">
    <location>
        <begin position="27"/>
        <end position="46"/>
    </location>
</feature>
<dbReference type="PANTHER" id="PTHR32089">
    <property type="entry name" value="METHYL-ACCEPTING CHEMOTAXIS PROTEIN MCPB"/>
    <property type="match status" value="1"/>
</dbReference>
<feature type="transmembrane region" description="Helical" evidence="3">
    <location>
        <begin position="104"/>
        <end position="126"/>
    </location>
</feature>
<dbReference type="RefSeq" id="WP_043411366.1">
    <property type="nucleotide sequence ID" value="NZ_JPMI01000351.1"/>
</dbReference>
<evidence type="ECO:0000313" key="5">
    <source>
        <dbReference type="EMBL" id="KFA87703.1"/>
    </source>
</evidence>
<keyword evidence="1 2" id="KW-0807">Transducer</keyword>
<organism evidence="5 6">
    <name type="scientific">Archangium violaceum Cb vi76</name>
    <dbReference type="NCBI Taxonomy" id="1406225"/>
    <lineage>
        <taxon>Bacteria</taxon>
        <taxon>Pseudomonadati</taxon>
        <taxon>Myxococcota</taxon>
        <taxon>Myxococcia</taxon>
        <taxon>Myxococcales</taxon>
        <taxon>Cystobacterineae</taxon>
        <taxon>Archangiaceae</taxon>
        <taxon>Archangium</taxon>
    </lineage>
</organism>
<evidence type="ECO:0000256" key="2">
    <source>
        <dbReference type="PROSITE-ProRule" id="PRU00284"/>
    </source>
</evidence>